<dbReference type="InterPro" id="IPR044911">
    <property type="entry name" value="V-type_ATPase_csu/dsu_dom_3"/>
</dbReference>
<evidence type="ECO:0000256" key="3">
    <source>
        <dbReference type="ARBA" id="ARBA00023065"/>
    </source>
</evidence>
<dbReference type="SUPFAM" id="SSF103486">
    <property type="entry name" value="V-type ATP synthase subunit C"/>
    <property type="match status" value="1"/>
</dbReference>
<proteinExistence type="inferred from homology"/>
<dbReference type="KEGG" id="ock:EXM22_00430"/>
<dbReference type="GO" id="GO:0046961">
    <property type="term" value="F:proton-transporting ATPase activity, rotational mechanism"/>
    <property type="evidence" value="ECO:0007669"/>
    <property type="project" value="InterPro"/>
</dbReference>
<dbReference type="InterPro" id="IPR035067">
    <property type="entry name" value="V-type_ATPase_csu/dsu"/>
</dbReference>
<organism evidence="4 5">
    <name type="scientific">Oceanispirochaeta crateris</name>
    <dbReference type="NCBI Taxonomy" id="2518645"/>
    <lineage>
        <taxon>Bacteria</taxon>
        <taxon>Pseudomonadati</taxon>
        <taxon>Spirochaetota</taxon>
        <taxon>Spirochaetia</taxon>
        <taxon>Spirochaetales</taxon>
        <taxon>Spirochaetaceae</taxon>
        <taxon>Oceanispirochaeta</taxon>
    </lineage>
</organism>
<dbReference type="AlphaFoldDB" id="A0A5C1QHR3"/>
<dbReference type="PANTHER" id="PTHR38682">
    <property type="entry name" value="V-TYPE ATP SYNTHASE SUBUNIT C"/>
    <property type="match status" value="1"/>
</dbReference>
<dbReference type="Pfam" id="PF01992">
    <property type="entry name" value="vATP-synt_AC39"/>
    <property type="match status" value="1"/>
</dbReference>
<evidence type="ECO:0000313" key="5">
    <source>
        <dbReference type="Proteomes" id="UP000324209"/>
    </source>
</evidence>
<dbReference type="Proteomes" id="UP000324209">
    <property type="component" value="Chromosome"/>
</dbReference>
<reference evidence="4 5" key="1">
    <citation type="submission" date="2019-02" db="EMBL/GenBank/DDBJ databases">
        <title>Complete Genome Sequence and Methylome Analysis of free living Spirochaetas.</title>
        <authorList>
            <person name="Fomenkov A."/>
            <person name="Dubinina G."/>
            <person name="Leshcheva N."/>
            <person name="Mikheeva N."/>
            <person name="Grabovich M."/>
            <person name="Vincze T."/>
            <person name="Roberts R.J."/>
        </authorList>
    </citation>
    <scope>NUCLEOTIDE SEQUENCE [LARGE SCALE GENOMIC DNA]</scope>
    <source>
        <strain evidence="4 5">K2</strain>
    </source>
</reference>
<protein>
    <recommendedName>
        <fullName evidence="6">ATPase</fullName>
    </recommendedName>
</protein>
<sequence length="357" mass="41468">MIMPRPIKRYAFINAKLKTRLSLVLGEDFFDGLMKSQNIGEAMLLLKETSFAQVEAVYSQTGDLKMSELELMRSEINLYREIHHLVDRDLQEFVNALVMQYEVENFKNIMRLWFDRWIRNRDISTSTGYILREALLIPYDKDAVIASGEDLSLFDSLKNTPFLKIIKKNIDEIRNSQSLFSLESDLDMLFYENLIDQCRTLTDRDSSIVMRLVGVEIDLENMTRLIRFKLFYHFTPQQMQNYIISGGHRLKPDTLLNLYTSSNDSELLPALLGAGYEGVSALTNQSQTDIYKRMELMESILEEILKREVKKLLLGDPFSIGIMMSYFIIKKHDIHRLVSILNGINYGLPEDRMKSGL</sequence>
<evidence type="ECO:0008006" key="6">
    <source>
        <dbReference type="Google" id="ProtNLM"/>
    </source>
</evidence>
<dbReference type="Gene3D" id="1.10.132.50">
    <property type="entry name" value="ATP synthase (C/AC39) subunit, domain 3"/>
    <property type="match status" value="1"/>
</dbReference>
<dbReference type="PANTHER" id="PTHR38682:SF1">
    <property type="entry name" value="V-TYPE ATP SYNTHASE SUBUNIT C"/>
    <property type="match status" value="1"/>
</dbReference>
<dbReference type="OrthoDB" id="368979at2"/>
<dbReference type="InterPro" id="IPR050873">
    <property type="entry name" value="V-ATPase_V0D/AC39_subunit"/>
</dbReference>
<evidence type="ECO:0000256" key="2">
    <source>
        <dbReference type="ARBA" id="ARBA00022448"/>
    </source>
</evidence>
<dbReference type="InterPro" id="IPR002843">
    <property type="entry name" value="ATPase_V0-cplx_csu/dsu"/>
</dbReference>
<dbReference type="EMBL" id="CP036150">
    <property type="protein sequence ID" value="QEN06530.1"/>
    <property type="molecule type" value="Genomic_DNA"/>
</dbReference>
<evidence type="ECO:0000256" key="1">
    <source>
        <dbReference type="ARBA" id="ARBA00006709"/>
    </source>
</evidence>
<keyword evidence="2" id="KW-0813">Transport</keyword>
<gene>
    <name evidence="4" type="ORF">EXM22_00430</name>
</gene>
<dbReference type="Gene3D" id="1.20.1690.10">
    <property type="entry name" value="V-type ATP synthase subunit C domain"/>
    <property type="match status" value="2"/>
</dbReference>
<dbReference type="InterPro" id="IPR036079">
    <property type="entry name" value="ATPase_csu/dsu_sf"/>
</dbReference>
<comment type="similarity">
    <text evidence="1">Belongs to the V-ATPase V0D/AC39 subunit family.</text>
</comment>
<keyword evidence="5" id="KW-1185">Reference proteome</keyword>
<name>A0A5C1QHR3_9SPIO</name>
<keyword evidence="3" id="KW-0406">Ion transport</keyword>
<evidence type="ECO:0000313" key="4">
    <source>
        <dbReference type="EMBL" id="QEN06530.1"/>
    </source>
</evidence>
<accession>A0A5C1QHR3</accession>